<dbReference type="SUPFAM" id="SSF50621">
    <property type="entry name" value="Alanine racemase C-terminal domain-like"/>
    <property type="match status" value="1"/>
</dbReference>
<evidence type="ECO:0000259" key="7">
    <source>
        <dbReference type="SMART" id="SM01005"/>
    </source>
</evidence>
<dbReference type="Pfam" id="PF01168">
    <property type="entry name" value="Ala_racemase_N"/>
    <property type="match status" value="1"/>
</dbReference>
<dbReference type="GO" id="GO:0030170">
    <property type="term" value="F:pyridoxal phosphate binding"/>
    <property type="evidence" value="ECO:0007669"/>
    <property type="project" value="UniProtKB-UniRule"/>
</dbReference>
<comment type="function">
    <text evidence="4">Catalyzes the interconversion of L-alanine and D-alanine. May also act on other amino acids.</text>
</comment>
<dbReference type="SMART" id="SM01005">
    <property type="entry name" value="Ala_racemase_C"/>
    <property type="match status" value="1"/>
</dbReference>
<dbReference type="InterPro" id="IPR000821">
    <property type="entry name" value="Ala_racemase"/>
</dbReference>
<evidence type="ECO:0000256" key="6">
    <source>
        <dbReference type="PIRSR" id="PIRSR600821-52"/>
    </source>
</evidence>
<dbReference type="AlphaFoldDB" id="A0AAW5JX20"/>
<keyword evidence="3 4" id="KW-0413">Isomerase</keyword>
<dbReference type="Pfam" id="PF00842">
    <property type="entry name" value="Ala_racemase_C"/>
    <property type="match status" value="1"/>
</dbReference>
<dbReference type="PROSITE" id="PS00395">
    <property type="entry name" value="ALANINE_RACEMASE"/>
    <property type="match status" value="1"/>
</dbReference>
<name>A0AAW5JX20_9BACT</name>
<sequence>MTRRKTAMKKHDRVYASVDLGAIADNFKNIGCNLTEGTKMIAIVKADAYGHGAVPVSRAIEHEERLWGFAVSTTEEAEELLDGGIAKPVLILGHAFPEDYETLVERNIRPTVSSLAAAAALSHTAALAGRLLPVHLAIDTGMSRIGLRGPRESLAEIKAISGLPNLRLEGIFTHFARADEEELEPTVRQLELFHSFLRLVEEAGIKIPMRHCNNSAGALWNRQGDMEAVRPGIALYGIYPSDETLNPGVALRPAMEIKSHLSHVKDVEAGVSVSYGGTYVTTRENTRIATVPVGYADGYPRSLSNSGSVLIRGRRAKIVGRICMDQFMVDVTEIPGVSQGDEVTLLGRDGGEYIPVEELSALSGRFPYEFLCCVGKRVPRVYQGSN</sequence>
<keyword evidence="9" id="KW-1185">Reference proteome</keyword>
<dbReference type="InterPro" id="IPR020622">
    <property type="entry name" value="Ala_racemase_pyridoxalP-BS"/>
</dbReference>
<evidence type="ECO:0000256" key="4">
    <source>
        <dbReference type="HAMAP-Rule" id="MF_01201"/>
    </source>
</evidence>
<gene>
    <name evidence="8" type="primary">alr</name>
    <name evidence="8" type="ORF">NE630_01475</name>
</gene>
<feature type="domain" description="Alanine racemase C-terminal" evidence="7">
    <location>
        <begin position="254"/>
        <end position="383"/>
    </location>
</feature>
<evidence type="ECO:0000256" key="5">
    <source>
        <dbReference type="PIRSR" id="PIRSR600821-50"/>
    </source>
</evidence>
<keyword evidence="2 4" id="KW-0663">Pyridoxal phosphate</keyword>
<comment type="cofactor">
    <cofactor evidence="1 4 5">
        <name>pyridoxal 5'-phosphate</name>
        <dbReference type="ChEBI" id="CHEBI:597326"/>
    </cofactor>
</comment>
<dbReference type="InterPro" id="IPR001608">
    <property type="entry name" value="Ala_racemase_N"/>
</dbReference>
<feature type="binding site" evidence="4 6">
    <location>
        <position position="324"/>
    </location>
    <ligand>
        <name>substrate</name>
    </ligand>
</feature>
<comment type="caution">
    <text evidence="8">The sequence shown here is derived from an EMBL/GenBank/DDBJ whole genome shotgun (WGS) entry which is preliminary data.</text>
</comment>
<reference evidence="8 9" key="1">
    <citation type="submission" date="2022-06" db="EMBL/GenBank/DDBJ databases">
        <title>Isolation of gut microbiota from human fecal samples.</title>
        <authorList>
            <person name="Pamer E.G."/>
            <person name="Barat B."/>
            <person name="Waligurski E."/>
            <person name="Medina S."/>
            <person name="Paddock L."/>
            <person name="Mostad J."/>
        </authorList>
    </citation>
    <scope>NUCLEOTIDE SEQUENCE [LARGE SCALE GENOMIC DNA]</scope>
    <source>
        <strain evidence="8 9">DFI.9.90</strain>
    </source>
</reference>
<dbReference type="Proteomes" id="UP001205919">
    <property type="component" value="Unassembled WGS sequence"/>
</dbReference>
<dbReference type="EC" id="5.1.1.1" evidence="4"/>
<dbReference type="PANTHER" id="PTHR30511">
    <property type="entry name" value="ALANINE RACEMASE"/>
    <property type="match status" value="1"/>
</dbReference>
<comment type="catalytic activity">
    <reaction evidence="4">
        <text>L-alanine = D-alanine</text>
        <dbReference type="Rhea" id="RHEA:20249"/>
        <dbReference type="ChEBI" id="CHEBI:57416"/>
        <dbReference type="ChEBI" id="CHEBI:57972"/>
        <dbReference type="EC" id="5.1.1.1"/>
    </reaction>
</comment>
<dbReference type="SUPFAM" id="SSF51419">
    <property type="entry name" value="PLP-binding barrel"/>
    <property type="match status" value="1"/>
</dbReference>
<dbReference type="InterPro" id="IPR011079">
    <property type="entry name" value="Ala_racemase_C"/>
</dbReference>
<organism evidence="8 9">
    <name type="scientific">Cloacibacillus evryensis</name>
    <dbReference type="NCBI Taxonomy" id="508460"/>
    <lineage>
        <taxon>Bacteria</taxon>
        <taxon>Thermotogati</taxon>
        <taxon>Synergistota</taxon>
        <taxon>Synergistia</taxon>
        <taxon>Synergistales</taxon>
        <taxon>Synergistaceae</taxon>
        <taxon>Cloacibacillus</taxon>
    </lineage>
</organism>
<evidence type="ECO:0000256" key="1">
    <source>
        <dbReference type="ARBA" id="ARBA00001933"/>
    </source>
</evidence>
<dbReference type="InterPro" id="IPR009006">
    <property type="entry name" value="Ala_racemase/Decarboxylase_C"/>
</dbReference>
<dbReference type="FunFam" id="3.20.20.10:FF:000002">
    <property type="entry name" value="Alanine racemase"/>
    <property type="match status" value="1"/>
</dbReference>
<proteinExistence type="inferred from homology"/>
<dbReference type="CDD" id="cd00430">
    <property type="entry name" value="PLPDE_III_AR"/>
    <property type="match status" value="1"/>
</dbReference>
<dbReference type="GO" id="GO:0008784">
    <property type="term" value="F:alanine racemase activity"/>
    <property type="evidence" value="ECO:0007669"/>
    <property type="project" value="UniProtKB-UniRule"/>
</dbReference>
<feature type="binding site" evidence="4 6">
    <location>
        <position position="144"/>
    </location>
    <ligand>
        <name>substrate</name>
    </ligand>
</feature>
<dbReference type="Gene3D" id="2.40.37.10">
    <property type="entry name" value="Lyase, Ornithine Decarboxylase, Chain A, domain 1"/>
    <property type="match status" value="1"/>
</dbReference>
<feature type="active site" description="Proton acceptor; specific for D-alanine" evidence="4">
    <location>
        <position position="45"/>
    </location>
</feature>
<evidence type="ECO:0000256" key="3">
    <source>
        <dbReference type="ARBA" id="ARBA00023235"/>
    </source>
</evidence>
<protein>
    <recommendedName>
        <fullName evidence="4">Alanine racemase</fullName>
        <ecNumber evidence="4">5.1.1.1</ecNumber>
    </recommendedName>
</protein>
<comment type="pathway">
    <text evidence="4">Amino-acid biosynthesis; D-alanine biosynthesis; D-alanine from L-alanine: step 1/1.</text>
</comment>
<dbReference type="PRINTS" id="PR00992">
    <property type="entry name" value="ALARACEMASE"/>
</dbReference>
<dbReference type="HAMAP" id="MF_01201">
    <property type="entry name" value="Ala_racemase"/>
    <property type="match status" value="1"/>
</dbReference>
<dbReference type="RefSeq" id="WP_008712984.1">
    <property type="nucleotide sequence ID" value="NZ_CATXDJ010000023.1"/>
</dbReference>
<accession>A0AAW5JX20</accession>
<dbReference type="Gene3D" id="3.20.20.10">
    <property type="entry name" value="Alanine racemase"/>
    <property type="match status" value="1"/>
</dbReference>
<dbReference type="GO" id="GO:0005829">
    <property type="term" value="C:cytosol"/>
    <property type="evidence" value="ECO:0007669"/>
    <property type="project" value="TreeGrafter"/>
</dbReference>
<dbReference type="NCBIfam" id="TIGR00492">
    <property type="entry name" value="alr"/>
    <property type="match status" value="1"/>
</dbReference>
<evidence type="ECO:0000313" key="9">
    <source>
        <dbReference type="Proteomes" id="UP001205919"/>
    </source>
</evidence>
<feature type="modified residue" description="N6-(pyridoxal phosphate)lysine" evidence="4 5">
    <location>
        <position position="45"/>
    </location>
</feature>
<dbReference type="PANTHER" id="PTHR30511:SF0">
    <property type="entry name" value="ALANINE RACEMASE, CATABOLIC-RELATED"/>
    <property type="match status" value="1"/>
</dbReference>
<feature type="active site" description="Proton acceptor; specific for L-alanine" evidence="4">
    <location>
        <position position="275"/>
    </location>
</feature>
<dbReference type="GO" id="GO:0030632">
    <property type="term" value="P:D-alanine biosynthetic process"/>
    <property type="evidence" value="ECO:0007669"/>
    <property type="project" value="UniProtKB-UniRule"/>
</dbReference>
<dbReference type="EMBL" id="JANFYT010000002">
    <property type="protein sequence ID" value="MCQ4813090.1"/>
    <property type="molecule type" value="Genomic_DNA"/>
</dbReference>
<dbReference type="InterPro" id="IPR029066">
    <property type="entry name" value="PLP-binding_barrel"/>
</dbReference>
<comment type="similarity">
    <text evidence="4">Belongs to the alanine racemase family.</text>
</comment>
<evidence type="ECO:0000256" key="2">
    <source>
        <dbReference type="ARBA" id="ARBA00022898"/>
    </source>
</evidence>
<evidence type="ECO:0000313" key="8">
    <source>
        <dbReference type="EMBL" id="MCQ4813090.1"/>
    </source>
</evidence>